<evidence type="ECO:0000313" key="2">
    <source>
        <dbReference type="Proteomes" id="UP000012040"/>
    </source>
</evidence>
<sequence>MKNETNNEKLKIVVVESPYDTWEDPRVGGFLKDFIGVKLRGYGHEYPYGVMPVDGSDMISTHIALCRVEADESLVPIMAMRWTSLKKARQHFMNFPGMSLLQQAGAPLHQKALAEIIEEVDRQNKDIVYTASLSIEPSERTSKERSLFLREILTMMFVSQQKAMGFPELFAGGTCRFKIEKWLDNCGWKPLQTENEENLGPIHIHHLAGELVQVMHLQEFSFWALEISRKWQHLWNERLLIKVKPLSTTEVQPAA</sequence>
<evidence type="ECO:0000313" key="1">
    <source>
        <dbReference type="EMBL" id="AGH94554.1"/>
    </source>
</evidence>
<dbReference type="KEGG" id="bex:A11Q_334"/>
<protein>
    <submittedName>
        <fullName evidence="1">Uncharacterized protein</fullName>
    </submittedName>
</protein>
<proteinExistence type="predicted"/>
<dbReference type="eggNOG" id="ENOG502ZU4Y">
    <property type="taxonomic scope" value="Bacteria"/>
</dbReference>
<dbReference type="EMBL" id="CP003537">
    <property type="protein sequence ID" value="AGH94554.1"/>
    <property type="molecule type" value="Genomic_DNA"/>
</dbReference>
<dbReference type="AlphaFoldDB" id="M4VN99"/>
<name>M4VN99_9BACT</name>
<organism evidence="1 2">
    <name type="scientific">Pseudobdellovibrio exovorus JSS</name>
    <dbReference type="NCBI Taxonomy" id="1184267"/>
    <lineage>
        <taxon>Bacteria</taxon>
        <taxon>Pseudomonadati</taxon>
        <taxon>Bdellovibrionota</taxon>
        <taxon>Bdellovibrionia</taxon>
        <taxon>Bdellovibrionales</taxon>
        <taxon>Pseudobdellovibrionaceae</taxon>
        <taxon>Pseudobdellovibrio</taxon>
    </lineage>
</organism>
<dbReference type="HOGENOM" id="CLU_1203951_0_0_7"/>
<dbReference type="OrthoDB" id="5293244at2"/>
<reference evidence="1 2" key="1">
    <citation type="journal article" date="2013" name="ISME J.">
        <title>By their genes ye shall know them: genomic signatures of predatory bacteria.</title>
        <authorList>
            <person name="Pasternak Z."/>
            <person name="Pietrokovski S."/>
            <person name="Rotem O."/>
            <person name="Gophna U."/>
            <person name="Lurie-Weinberger M.N."/>
            <person name="Jurkevitch E."/>
        </authorList>
    </citation>
    <scope>NUCLEOTIDE SEQUENCE [LARGE SCALE GENOMIC DNA]</scope>
    <source>
        <strain evidence="1 2">JSS</strain>
    </source>
</reference>
<dbReference type="Proteomes" id="UP000012040">
    <property type="component" value="Chromosome"/>
</dbReference>
<dbReference type="STRING" id="1184267.A11Q_334"/>
<accession>M4VN99</accession>
<dbReference type="PATRIC" id="fig|1184267.3.peg.336"/>
<gene>
    <name evidence="1" type="ORF">A11Q_334</name>
</gene>
<dbReference type="RefSeq" id="WP_015469044.1">
    <property type="nucleotide sequence ID" value="NC_020813.1"/>
</dbReference>
<keyword evidence="2" id="KW-1185">Reference proteome</keyword>